<dbReference type="AlphaFoldDB" id="A0A1H4H191"/>
<evidence type="ECO:0000313" key="1">
    <source>
        <dbReference type="EMBL" id="SEB14772.1"/>
    </source>
</evidence>
<dbReference type="RefSeq" id="WP_139253954.1">
    <property type="nucleotide sequence ID" value="NZ_FNRJ01000023.1"/>
</dbReference>
<reference evidence="2" key="1">
    <citation type="submission" date="2016-10" db="EMBL/GenBank/DDBJ databases">
        <authorList>
            <person name="Varghese N."/>
            <person name="Submissions S."/>
        </authorList>
    </citation>
    <scope>NUCLEOTIDE SEQUENCE [LARGE SCALE GENOMIC DNA]</scope>
    <source>
        <strain evidence="2">DSM 11526</strain>
    </source>
</reference>
<dbReference type="EMBL" id="FNRJ01000023">
    <property type="protein sequence ID" value="SEB14772.1"/>
    <property type="molecule type" value="Genomic_DNA"/>
</dbReference>
<evidence type="ECO:0000313" key="2">
    <source>
        <dbReference type="Proteomes" id="UP000242469"/>
    </source>
</evidence>
<dbReference type="Proteomes" id="UP000242469">
    <property type="component" value="Unassembled WGS sequence"/>
</dbReference>
<gene>
    <name evidence="1" type="ORF">SAMN02745729_1231</name>
</gene>
<dbReference type="Pfam" id="PF26541">
    <property type="entry name" value="MafI2"/>
    <property type="match status" value="1"/>
</dbReference>
<accession>A0A1H4H191</accession>
<proteinExistence type="predicted"/>
<dbReference type="OrthoDB" id="6401899at2"/>
<name>A0A1H4H191_9GAMM</name>
<protein>
    <submittedName>
        <fullName evidence="1">Uncharacterized protein</fullName>
    </submittedName>
</protein>
<organism evidence="1 2">
    <name type="scientific">Marinobacterium iners DSM 11526</name>
    <dbReference type="NCBI Taxonomy" id="1122198"/>
    <lineage>
        <taxon>Bacteria</taxon>
        <taxon>Pseudomonadati</taxon>
        <taxon>Pseudomonadota</taxon>
        <taxon>Gammaproteobacteria</taxon>
        <taxon>Oceanospirillales</taxon>
        <taxon>Oceanospirillaceae</taxon>
        <taxon>Marinobacterium</taxon>
    </lineage>
</organism>
<dbReference type="InterPro" id="IPR058702">
    <property type="entry name" value="MafI2-like"/>
</dbReference>
<sequence>MGSIELRSAVLLAMQSSLLGMITPNMRAITCGYNESNISIKFVFDNTPDADENELCEDILTEMLSHFDSHKISLEVISIPIPENIKGELLDNWIYMRRE</sequence>
<keyword evidence="2" id="KW-1185">Reference proteome</keyword>